<dbReference type="SUPFAM" id="SSF54736">
    <property type="entry name" value="ClpS-like"/>
    <property type="match status" value="1"/>
</dbReference>
<evidence type="ECO:0000256" key="9">
    <source>
        <dbReference type="RuleBase" id="RU366018"/>
    </source>
</evidence>
<dbReference type="GO" id="GO:0061630">
    <property type="term" value="F:ubiquitin protein ligase activity"/>
    <property type="evidence" value="ECO:0007669"/>
    <property type="project" value="UniProtKB-UniRule"/>
</dbReference>
<evidence type="ECO:0000256" key="2">
    <source>
        <dbReference type="ARBA" id="ARBA00004906"/>
    </source>
</evidence>
<dbReference type="Gene3D" id="2.10.110.30">
    <property type="match status" value="1"/>
</dbReference>
<dbReference type="GO" id="GO:0005737">
    <property type="term" value="C:cytoplasm"/>
    <property type="evidence" value="ECO:0007669"/>
    <property type="project" value="TreeGrafter"/>
</dbReference>
<comment type="pathway">
    <text evidence="2 9">Protein modification; protein ubiquitination.</text>
</comment>
<feature type="compositionally biased region" description="Polar residues" evidence="10">
    <location>
        <begin position="509"/>
        <end position="545"/>
    </location>
</feature>
<dbReference type="GO" id="GO:0016567">
    <property type="term" value="P:protein ubiquitination"/>
    <property type="evidence" value="ECO:0007669"/>
    <property type="project" value="UniProtKB-UniRule"/>
</dbReference>
<dbReference type="Pfam" id="PF02207">
    <property type="entry name" value="zf-UBR"/>
    <property type="match status" value="1"/>
</dbReference>
<keyword evidence="7 9" id="KW-0862">Zinc</keyword>
<dbReference type="EMBL" id="JANBPU010000109">
    <property type="protein sequence ID" value="KAJ1916264.1"/>
    <property type="molecule type" value="Genomic_DNA"/>
</dbReference>
<feature type="domain" description="4Fe-4S ferredoxin-type" evidence="11">
    <location>
        <begin position="1531"/>
        <end position="1561"/>
    </location>
</feature>
<feature type="compositionally biased region" description="Polar residues" evidence="10">
    <location>
        <begin position="572"/>
        <end position="582"/>
    </location>
</feature>
<dbReference type="SUPFAM" id="SSF46785">
    <property type="entry name" value="Winged helix' DNA-binding domain"/>
    <property type="match status" value="1"/>
</dbReference>
<dbReference type="Gene3D" id="3.30.1390.10">
    <property type="match status" value="1"/>
</dbReference>
<comment type="caution">
    <text evidence="12">The sequence shown here is derived from an EMBL/GenBank/DDBJ whole genome shotgun (WGS) entry which is preliminary data.</text>
</comment>
<name>A0A9W7ZTF2_9FUNG</name>
<dbReference type="Proteomes" id="UP001150538">
    <property type="component" value="Unassembled WGS sequence"/>
</dbReference>
<organism evidence="12 13">
    <name type="scientific">Mycoemilia scoparia</name>
    <dbReference type="NCBI Taxonomy" id="417184"/>
    <lineage>
        <taxon>Eukaryota</taxon>
        <taxon>Fungi</taxon>
        <taxon>Fungi incertae sedis</taxon>
        <taxon>Zoopagomycota</taxon>
        <taxon>Kickxellomycotina</taxon>
        <taxon>Kickxellomycetes</taxon>
        <taxon>Kickxellales</taxon>
        <taxon>Kickxellaceae</taxon>
        <taxon>Mycoemilia</taxon>
    </lineage>
</organism>
<evidence type="ECO:0000256" key="1">
    <source>
        <dbReference type="ARBA" id="ARBA00000900"/>
    </source>
</evidence>
<evidence type="ECO:0000256" key="4">
    <source>
        <dbReference type="ARBA" id="ARBA00022723"/>
    </source>
</evidence>
<dbReference type="GO" id="GO:0071596">
    <property type="term" value="P:ubiquitin-dependent protein catabolic process via the N-end rule pathway"/>
    <property type="evidence" value="ECO:0007669"/>
    <property type="project" value="UniProtKB-UniRule"/>
</dbReference>
<dbReference type="Pfam" id="PF22960">
    <property type="entry name" value="WHD_UBR1"/>
    <property type="match status" value="1"/>
</dbReference>
<proteinExistence type="inferred from homology"/>
<dbReference type="InterPro" id="IPR055194">
    <property type="entry name" value="UBR1-like_WH"/>
</dbReference>
<comment type="catalytic activity">
    <reaction evidence="1 9">
        <text>S-ubiquitinyl-[E2 ubiquitin-conjugating enzyme]-L-cysteine + [acceptor protein]-L-lysine = [E2 ubiquitin-conjugating enzyme]-L-cysteine + N(6)-ubiquitinyl-[acceptor protein]-L-lysine.</text>
        <dbReference type="EC" id="2.3.2.27"/>
    </reaction>
</comment>
<feature type="region of interest" description="Disordered" evidence="10">
    <location>
        <begin position="426"/>
        <end position="609"/>
    </location>
</feature>
<dbReference type="GO" id="GO:0008270">
    <property type="term" value="F:zinc ion binding"/>
    <property type="evidence" value="ECO:0007669"/>
    <property type="project" value="UniProtKB-UniRule"/>
</dbReference>
<dbReference type="PANTHER" id="PTHR21497:SF24">
    <property type="entry name" value="E3 UBIQUITIN-PROTEIN LIGASE UBR1"/>
    <property type="match status" value="1"/>
</dbReference>
<reference evidence="12" key="1">
    <citation type="submission" date="2022-07" db="EMBL/GenBank/DDBJ databases">
        <title>Phylogenomic reconstructions and comparative analyses of Kickxellomycotina fungi.</title>
        <authorList>
            <person name="Reynolds N.K."/>
            <person name="Stajich J.E."/>
            <person name="Barry K."/>
            <person name="Grigoriev I.V."/>
            <person name="Crous P."/>
            <person name="Smith M.E."/>
        </authorList>
    </citation>
    <scope>NUCLEOTIDE SEQUENCE</scope>
    <source>
        <strain evidence="12">NBRC 100468</strain>
    </source>
</reference>
<gene>
    <name evidence="12" type="primary">UBR1</name>
    <name evidence="12" type="ORF">H4219_003884</name>
</gene>
<comment type="function">
    <text evidence="9">Ubiquitin ligase protein which is a component of the N-end rule pathway. Recognizes and binds to proteins bearing specific N-terminal residues that are destabilizing according to the N-end rule, leading to their ubiquitination and subsequent degradation.</text>
</comment>
<evidence type="ECO:0000256" key="7">
    <source>
        <dbReference type="ARBA" id="ARBA00022833"/>
    </source>
</evidence>
<sequence>MGLTTSVSAGVDTYIAMSASIAFANGSNDGKSNLVDSDIPKFSSTTGEPLVDGGTPFETERAKELMAYLRNTPKMYNCDFTPEARYKILRRVTLYLLNKDESLLTMVPMEEKTGRAPILLPEEEDVPTEYTEVRRGKPCGHVFKPGEGVYRCNYCFKTTDHEGHDTSFCVNSGTGGCCDCGDSEAWNCKLVCRYHGTFDELKAVGKEAIVNHAHFPSIPGYREDECPAPIAESIRETITVVFEFMLETLATAPTEHSKDLFPGEIVEDMVRSSEAIGEKADEKLYAVILWNDETHSIHDLIDLCISCLGCTKKDARCLAENIHKHGRGVIKISDDLNHLIDMAKVMISESMYASIRAARDVFREQLSGALLLWLQDITQGAYRQLARVSLSKVNDRIRFEVSRQLCSQWIGPRKNKNLATILAGYLQSQDEDEDDNEYNEIYEDDEEEEEEEEEGDECDDDADMFENGADPSGINGRIPQGVVPGHDGNLEINQFQSPHRGTHRHMQPINHQSFDQNAHTSPSNPQYSNAPPTTQGQEGDQPSTQNRGRRRLRSDSNDSLRQQGEERGSPRNYFQVNTSISSRVVGGASARNHSSNAQQSSGQQQHLLDQHSAANTTTAPNAILQTTTEGQEKADSYITVPSGTGSHQTAAGITGSYALVDSGTKATEFKAHDELEDDQNLDQVGEQDEDIINEALEEISKKGRIDWFMQFDLALWKEVRSGFRELYMATMMLDPDYKIQIAVTFALNYPNICRSFLNKDRSPEHSVLLFSVQLFPAQTITKTLVEKHHFLYSIISVLRKFFIVPTPLVLRNNGVILCDTEPFRNRRYFHAFHDMRYLVATPPVSKLVAEDFEFLLHYIDFIKLFQGMNTVRRAITQHVEFESDDWINAFNVTLQLAKSCRQYAECFSDNPRATLRSMRAILREIYITSTKMAEENFAFYYTQALANGDLYNEFVDTFNPNQYGSPDYIEHKYVTRQSFTSLGYRVIDYDVSKNPISFHHPLHWFATQFLQHNEAFSDEMAQKYGFKDMRELIFSSFIEGYDVLLTPDKEKSPLANHHLESFDIEEAKDKMLRVLDHSVRVCALIAQIQADVWIRNGRTIKIQSDHYQDVSLRENTYDQDVALIQFFICIWEDPDQILLTIIERFGLQQWAGYFVSGNNSYEPMQYSKVIDEFLNLLITIVAERHVLTGCSAMELAKREVIHAAINPMPFSVITKQIPERLALLTDFETVVNKHANFTEPTANSMGGKYELKDEFLDEVDPYFCHYPRNERDKIEGTLWKRLKTRAEKRGDPSSVPRLVLPKLVYIKEGIFSRLSFVLHSPLSCRIMFYALYYSAYMPGVAMDGTIDQTLRLMMIAFEDAKQPHVLEKLGVIDDIRGGLWQNAFRLLIVVPTGQQSTLLNLIVTIYARQDMKQWKVKLGYIIDQLKLGGEAIVNHVNELLKQTESVVDSHDDETERKKRLAKERQAKIMEEMQNQQKNFWSQYGEDVGDTDEEDYEDLEAGEEDLEGNGSTEYSENNKSLKGPKRKLNQKPQWFVDEQTCIGCHGPCNSTAAFGVLGLIQPSRIGRNAPMQYADTILKIATENASLDAELDISNGKRPKGRYRASDHGDLTTPEISSYATIPIEHVNGGKACGARGSIGGFPPHYLYRGMHISTCNHMMHYNCFQEYYKTIKHTHETQLTRNHPENLARSEFLCPLCRHLGNCIVPIVPNTKLSNPLLKVENLELQDDEKESLIFDEWLSGEWSDFCKDIHGSVPETNYVLQSKHSQETDGNVLKSIAAHDINKPEGCSEECNLNPDLVHGKNSGSTSRDEQVVSQPPGKLFNPQTLLLDGWRSIINRLSGTTSNRPQKYSDTKKDIVYSLDRSIVYTSADLAQFLEKRCPQGTLKISEAQAKELMDEYPNLEKLRAAYNDYRQMYLHMHKIFCEVRENYRIGTIYPHHFDHLLKESVVLPKDQSAGRSSHSASGKMADKGDVSDNDLPISLSRLIGNIDLNSIHPNDQELAQRIAKSLPTFNFGSMPSPAGNAPVGNKIYPRTSPMPLPGQAAESLFNQDLETAYAYTLSCIEMGYRGSQKVKPSSGAKTPMLSGTWVDSITQAQGSILHALALSIGNHYKFSLMSSDHAVLSNASIAGDTKRFDNFSPGQNMLTDLSRSISPLSIVNIPSTDQGNSKTAENGSVYDHNPLMAYWDSRLSRTTEIDCLPWRPYLMEDQFKLLVKLGLTASNAHNINLWHITRLLFTAELIKASIAVADGLLGQFIGAPEDLKYIWTFDQLKSPDRPAKNWAENSRVQSPETLNFILKEPHSELFKSLGPVIVEFVAWVAENLGCHDQMLLTKLRKQVDQTIIAKLVLMLLLPFLRRAHGFVNTAFALDVVNTAPWLEETRTRAKSNYSKYIFDSEKDSEITRLLSTLRLPGLESICSAIMDKDSKSSNTVHLVNGWISQLREFRSRHTSFVSAGSGYTMAIPIDMPTFYTLLDFPDQFEVLFEVSSKAKCPNCLTVPEECGLCLACGRFVCSQSFCCEDDGVGECNMHMRVCGGPTGLFLLVKKCGLLLLYNDNGCFRPTPFLDQHGEFDLGLKRGRPLFLNEERYNDLRRSFIDHQMACNIARDIDPEFNIGGWVTL</sequence>
<keyword evidence="5 9" id="KW-0863">Zinc-finger</keyword>
<evidence type="ECO:0000256" key="10">
    <source>
        <dbReference type="SAM" id="MobiDB-lite"/>
    </source>
</evidence>
<dbReference type="InterPro" id="IPR014719">
    <property type="entry name" value="Ribosomal_bL12_C/ClpS-like"/>
</dbReference>
<comment type="similarity">
    <text evidence="8 9">Belongs to the E3 ubiquitin-protein ligase UBR1-like family.</text>
</comment>
<dbReference type="PANTHER" id="PTHR21497">
    <property type="entry name" value="UBIQUITIN LIGASE E3 ALPHA-RELATED"/>
    <property type="match status" value="1"/>
</dbReference>
<dbReference type="InterPro" id="IPR017896">
    <property type="entry name" value="4Fe4S_Fe-S-bd"/>
</dbReference>
<accession>A0A9W7ZTF2</accession>
<keyword evidence="3 9" id="KW-0808">Transferase</keyword>
<dbReference type="InterPro" id="IPR003769">
    <property type="entry name" value="ClpS_core"/>
</dbReference>
<dbReference type="CDD" id="cd16482">
    <property type="entry name" value="RING-H2_UBR1-like"/>
    <property type="match status" value="1"/>
</dbReference>
<evidence type="ECO:0000256" key="6">
    <source>
        <dbReference type="ARBA" id="ARBA00022786"/>
    </source>
</evidence>
<feature type="compositionally biased region" description="Low complexity" evidence="10">
    <location>
        <begin position="593"/>
        <end position="609"/>
    </location>
</feature>
<dbReference type="SMART" id="SM00396">
    <property type="entry name" value="ZnF_UBR1"/>
    <property type="match status" value="1"/>
</dbReference>
<keyword evidence="13" id="KW-1185">Reference proteome</keyword>
<dbReference type="CDD" id="cd19673">
    <property type="entry name" value="UBR-box_UBR3"/>
    <property type="match status" value="1"/>
</dbReference>
<feature type="compositionally biased region" description="Polar residues" evidence="10">
    <location>
        <begin position="639"/>
        <end position="650"/>
    </location>
</feature>
<dbReference type="Pfam" id="PF02617">
    <property type="entry name" value="ClpS"/>
    <property type="match status" value="1"/>
</dbReference>
<feature type="compositionally biased region" description="Polar residues" evidence="10">
    <location>
        <begin position="1508"/>
        <end position="1519"/>
    </location>
</feature>
<keyword evidence="4 9" id="KW-0479">Metal-binding</keyword>
<feature type="region of interest" description="Disordered" evidence="10">
    <location>
        <begin position="1954"/>
        <end position="1974"/>
    </location>
</feature>
<dbReference type="PROSITE" id="PS51379">
    <property type="entry name" value="4FE4S_FER_2"/>
    <property type="match status" value="1"/>
</dbReference>
<dbReference type="InterPro" id="IPR039164">
    <property type="entry name" value="UBR1-like"/>
</dbReference>
<feature type="compositionally biased region" description="Basic and acidic residues" evidence="10">
    <location>
        <begin position="553"/>
        <end position="569"/>
    </location>
</feature>
<evidence type="ECO:0000259" key="11">
    <source>
        <dbReference type="PROSITE" id="PS51379"/>
    </source>
</evidence>
<keyword evidence="6 9" id="KW-0833">Ubl conjugation pathway</keyword>
<dbReference type="GO" id="GO:0000151">
    <property type="term" value="C:ubiquitin ligase complex"/>
    <property type="evidence" value="ECO:0007669"/>
    <property type="project" value="TreeGrafter"/>
</dbReference>
<evidence type="ECO:0000256" key="3">
    <source>
        <dbReference type="ARBA" id="ARBA00022679"/>
    </source>
</evidence>
<dbReference type="OrthoDB" id="26387at2759"/>
<feature type="region of interest" description="Disordered" evidence="10">
    <location>
        <begin position="629"/>
        <end position="650"/>
    </location>
</feature>
<dbReference type="InterPro" id="IPR036390">
    <property type="entry name" value="WH_DNA-bd_sf"/>
</dbReference>
<dbReference type="EC" id="2.3.2.27" evidence="9"/>
<dbReference type="Pfam" id="PF18995">
    <property type="entry name" value="PRT6_C"/>
    <property type="match status" value="1"/>
</dbReference>
<feature type="compositionally biased region" description="Acidic residues" evidence="10">
    <location>
        <begin position="429"/>
        <end position="464"/>
    </location>
</feature>
<evidence type="ECO:0000256" key="8">
    <source>
        <dbReference type="ARBA" id="ARBA00046341"/>
    </source>
</evidence>
<feature type="compositionally biased region" description="Acidic residues" evidence="10">
    <location>
        <begin position="1486"/>
        <end position="1506"/>
    </location>
</feature>
<protein>
    <recommendedName>
        <fullName evidence="9">E3 ubiquitin-protein ligase</fullName>
        <ecNumber evidence="9">2.3.2.27</ecNumber>
    </recommendedName>
</protein>
<feature type="region of interest" description="Disordered" evidence="10">
    <location>
        <begin position="1484"/>
        <end position="1526"/>
    </location>
</feature>
<keyword evidence="12" id="KW-0012">Acyltransferase</keyword>
<evidence type="ECO:0000313" key="12">
    <source>
        <dbReference type="EMBL" id="KAJ1916264.1"/>
    </source>
</evidence>
<dbReference type="InterPro" id="IPR044046">
    <property type="entry name" value="E3_ligase_UBR-like_C"/>
</dbReference>
<evidence type="ECO:0000313" key="13">
    <source>
        <dbReference type="Proteomes" id="UP001150538"/>
    </source>
</evidence>
<evidence type="ECO:0000256" key="5">
    <source>
        <dbReference type="ARBA" id="ARBA00022771"/>
    </source>
</evidence>
<dbReference type="InterPro" id="IPR003126">
    <property type="entry name" value="Znf_UBR"/>
</dbReference>